<feature type="domain" description="Legume lectin" evidence="3">
    <location>
        <begin position="1"/>
        <end position="114"/>
    </location>
</feature>
<name>A0AAV9DKP7_ACOCL</name>
<dbReference type="Proteomes" id="UP001180020">
    <property type="component" value="Unassembled WGS sequence"/>
</dbReference>
<keyword evidence="5" id="KW-1185">Reference proteome</keyword>
<reference evidence="4" key="2">
    <citation type="submission" date="2023-06" db="EMBL/GenBank/DDBJ databases">
        <authorList>
            <person name="Ma L."/>
            <person name="Liu K.-W."/>
            <person name="Li Z."/>
            <person name="Hsiao Y.-Y."/>
            <person name="Qi Y."/>
            <person name="Fu T."/>
            <person name="Tang G."/>
            <person name="Zhang D."/>
            <person name="Sun W.-H."/>
            <person name="Liu D.-K."/>
            <person name="Li Y."/>
            <person name="Chen G.-Z."/>
            <person name="Liu X.-D."/>
            <person name="Liao X.-Y."/>
            <person name="Jiang Y.-T."/>
            <person name="Yu X."/>
            <person name="Hao Y."/>
            <person name="Huang J."/>
            <person name="Zhao X.-W."/>
            <person name="Ke S."/>
            <person name="Chen Y.-Y."/>
            <person name="Wu W.-L."/>
            <person name="Hsu J.-L."/>
            <person name="Lin Y.-F."/>
            <person name="Huang M.-D."/>
            <person name="Li C.-Y."/>
            <person name="Huang L."/>
            <person name="Wang Z.-W."/>
            <person name="Zhao X."/>
            <person name="Zhong W.-Y."/>
            <person name="Peng D.-H."/>
            <person name="Ahmad S."/>
            <person name="Lan S."/>
            <person name="Zhang J.-S."/>
            <person name="Tsai W.-C."/>
            <person name="Van De Peer Y."/>
            <person name="Liu Z.-J."/>
        </authorList>
    </citation>
    <scope>NUCLEOTIDE SEQUENCE</scope>
    <source>
        <strain evidence="4">CP</strain>
        <tissue evidence="4">Leaves</tissue>
    </source>
</reference>
<protein>
    <recommendedName>
        <fullName evidence="3">Legume lectin domain-containing protein</fullName>
    </recommendedName>
</protein>
<dbReference type="InterPro" id="IPR050258">
    <property type="entry name" value="Leguminous_Lectin"/>
</dbReference>
<dbReference type="SUPFAM" id="SSF49899">
    <property type="entry name" value="Concanavalin A-like lectins/glucanases"/>
    <property type="match status" value="1"/>
</dbReference>
<dbReference type="Gene3D" id="2.60.120.200">
    <property type="match status" value="1"/>
</dbReference>
<gene>
    <name evidence="4" type="ORF">QJS10_CPB13g00279</name>
</gene>
<sequence>MGRVIHHERLHLWDPITGELADFTTRFSFVIKNVNSSADGKNKYAPGDGLAFFLSPNKTRPPNGAGGYLGLVNESSVFDSSANPFVAVEFDMYPNEWDTYARQVGMAVPRSIRSRMSILFQS</sequence>
<dbReference type="PANTHER" id="PTHR32401">
    <property type="entry name" value="CONCANAVALIN A-LIKE LECTIN FAMILY PROTEIN"/>
    <property type="match status" value="1"/>
</dbReference>
<evidence type="ECO:0000313" key="4">
    <source>
        <dbReference type="EMBL" id="KAK1300848.1"/>
    </source>
</evidence>
<accession>A0AAV9DKP7</accession>
<evidence type="ECO:0000256" key="2">
    <source>
        <dbReference type="ARBA" id="ARBA00022734"/>
    </source>
</evidence>
<comment type="similarity">
    <text evidence="1">Belongs to the leguminous lectin family.</text>
</comment>
<dbReference type="EMBL" id="JAUJYO010000013">
    <property type="protein sequence ID" value="KAK1300848.1"/>
    <property type="molecule type" value="Genomic_DNA"/>
</dbReference>
<keyword evidence="2" id="KW-0430">Lectin</keyword>
<organism evidence="4 5">
    <name type="scientific">Acorus calamus</name>
    <name type="common">Sweet flag</name>
    <dbReference type="NCBI Taxonomy" id="4465"/>
    <lineage>
        <taxon>Eukaryota</taxon>
        <taxon>Viridiplantae</taxon>
        <taxon>Streptophyta</taxon>
        <taxon>Embryophyta</taxon>
        <taxon>Tracheophyta</taxon>
        <taxon>Spermatophyta</taxon>
        <taxon>Magnoliopsida</taxon>
        <taxon>Liliopsida</taxon>
        <taxon>Acoraceae</taxon>
        <taxon>Acorus</taxon>
    </lineage>
</organism>
<dbReference type="AlphaFoldDB" id="A0AAV9DKP7"/>
<evidence type="ECO:0000313" key="5">
    <source>
        <dbReference type="Proteomes" id="UP001180020"/>
    </source>
</evidence>
<dbReference type="GO" id="GO:0030246">
    <property type="term" value="F:carbohydrate binding"/>
    <property type="evidence" value="ECO:0007669"/>
    <property type="project" value="UniProtKB-KW"/>
</dbReference>
<reference evidence="4" key="1">
    <citation type="journal article" date="2023" name="Nat. Commun.">
        <title>Diploid and tetraploid genomes of Acorus and the evolution of monocots.</title>
        <authorList>
            <person name="Ma L."/>
            <person name="Liu K.W."/>
            <person name="Li Z."/>
            <person name="Hsiao Y.Y."/>
            <person name="Qi Y."/>
            <person name="Fu T."/>
            <person name="Tang G.D."/>
            <person name="Zhang D."/>
            <person name="Sun W.H."/>
            <person name="Liu D.K."/>
            <person name="Li Y."/>
            <person name="Chen G.Z."/>
            <person name="Liu X.D."/>
            <person name="Liao X.Y."/>
            <person name="Jiang Y.T."/>
            <person name="Yu X."/>
            <person name="Hao Y."/>
            <person name="Huang J."/>
            <person name="Zhao X.W."/>
            <person name="Ke S."/>
            <person name="Chen Y.Y."/>
            <person name="Wu W.L."/>
            <person name="Hsu J.L."/>
            <person name="Lin Y.F."/>
            <person name="Huang M.D."/>
            <person name="Li C.Y."/>
            <person name="Huang L."/>
            <person name="Wang Z.W."/>
            <person name="Zhao X."/>
            <person name="Zhong W.Y."/>
            <person name="Peng D.H."/>
            <person name="Ahmad S."/>
            <person name="Lan S."/>
            <person name="Zhang J.S."/>
            <person name="Tsai W.C."/>
            <person name="Van de Peer Y."/>
            <person name="Liu Z.J."/>
        </authorList>
    </citation>
    <scope>NUCLEOTIDE SEQUENCE</scope>
    <source>
        <strain evidence="4">CP</strain>
    </source>
</reference>
<dbReference type="InterPro" id="IPR013320">
    <property type="entry name" value="ConA-like_dom_sf"/>
</dbReference>
<dbReference type="PANTHER" id="PTHR32401:SF49">
    <property type="entry name" value="OS10G0129200 PROTEIN"/>
    <property type="match status" value="1"/>
</dbReference>
<evidence type="ECO:0000259" key="3">
    <source>
        <dbReference type="Pfam" id="PF00139"/>
    </source>
</evidence>
<dbReference type="Pfam" id="PF00139">
    <property type="entry name" value="Lectin_legB"/>
    <property type="match status" value="1"/>
</dbReference>
<dbReference type="InterPro" id="IPR001220">
    <property type="entry name" value="Legume_lectin_dom"/>
</dbReference>
<evidence type="ECO:0000256" key="1">
    <source>
        <dbReference type="ARBA" id="ARBA00007606"/>
    </source>
</evidence>
<proteinExistence type="inferred from homology"/>
<comment type="caution">
    <text evidence="4">The sequence shown here is derived from an EMBL/GenBank/DDBJ whole genome shotgun (WGS) entry which is preliminary data.</text>
</comment>